<accession>A0A1I3NPM3</accession>
<dbReference type="InterPro" id="IPR000182">
    <property type="entry name" value="GNAT_dom"/>
</dbReference>
<evidence type="ECO:0000313" key="4">
    <source>
        <dbReference type="EMBL" id="SFJ11241.1"/>
    </source>
</evidence>
<name>A0A1I3NPM3_9EURY</name>
<dbReference type="GeneID" id="14208731"/>
<proteinExistence type="predicted"/>
<dbReference type="Proteomes" id="UP000182829">
    <property type="component" value="Unassembled WGS sequence"/>
</dbReference>
<dbReference type="PROSITE" id="PS51186">
    <property type="entry name" value="GNAT"/>
    <property type="match status" value="1"/>
</dbReference>
<dbReference type="SUPFAM" id="SSF55729">
    <property type="entry name" value="Acyl-CoA N-acyltransferases (Nat)"/>
    <property type="match status" value="1"/>
</dbReference>
<dbReference type="PANTHER" id="PTHR43877">
    <property type="entry name" value="AMINOALKYLPHOSPHONATE N-ACETYLTRANSFERASE-RELATED-RELATED"/>
    <property type="match status" value="1"/>
</dbReference>
<dbReference type="CDD" id="cd04301">
    <property type="entry name" value="NAT_SF"/>
    <property type="match status" value="1"/>
</dbReference>
<dbReference type="OrthoDB" id="125295at2157"/>
<keyword evidence="2" id="KW-0012">Acyltransferase</keyword>
<dbReference type="PANTHER" id="PTHR43877:SF1">
    <property type="entry name" value="ACETYLTRANSFERASE"/>
    <property type="match status" value="1"/>
</dbReference>
<protein>
    <submittedName>
        <fullName evidence="4">Acetyltransferase (GNAT) family protein</fullName>
    </submittedName>
</protein>
<dbReference type="InterPro" id="IPR016181">
    <property type="entry name" value="Acyl_CoA_acyltransferase"/>
</dbReference>
<reference evidence="4 5" key="1">
    <citation type="submission" date="2016-10" db="EMBL/GenBank/DDBJ databases">
        <authorList>
            <person name="de Groot N.N."/>
        </authorList>
    </citation>
    <scope>NUCLEOTIDE SEQUENCE [LARGE SCALE GENOMIC DNA]</scope>
    <source>
        <strain evidence="4 5">SP2</strain>
    </source>
</reference>
<evidence type="ECO:0000256" key="2">
    <source>
        <dbReference type="ARBA" id="ARBA00023315"/>
    </source>
</evidence>
<dbReference type="InterPro" id="IPR050832">
    <property type="entry name" value="Bact_Acetyltransf"/>
</dbReference>
<feature type="domain" description="N-acetyltransferase" evidence="3">
    <location>
        <begin position="1"/>
        <end position="111"/>
    </location>
</feature>
<dbReference type="Gene3D" id="3.40.630.30">
    <property type="match status" value="1"/>
</dbReference>
<dbReference type="GO" id="GO:0016747">
    <property type="term" value="F:acyltransferase activity, transferring groups other than amino-acyl groups"/>
    <property type="evidence" value="ECO:0007669"/>
    <property type="project" value="InterPro"/>
</dbReference>
<dbReference type="RefSeq" id="WP_005578702.1">
    <property type="nucleotide sequence ID" value="NZ_FORO01000014.1"/>
</dbReference>
<organism evidence="4 5">
    <name type="scientific">Natronobacterium gregoryi</name>
    <dbReference type="NCBI Taxonomy" id="44930"/>
    <lineage>
        <taxon>Archaea</taxon>
        <taxon>Methanobacteriati</taxon>
        <taxon>Methanobacteriota</taxon>
        <taxon>Stenosarchaea group</taxon>
        <taxon>Halobacteria</taxon>
        <taxon>Halobacteriales</taxon>
        <taxon>Natrialbaceae</taxon>
        <taxon>Natronobacterium</taxon>
    </lineage>
</organism>
<dbReference type="AlphaFoldDB" id="A0A1I3NPM3"/>
<evidence type="ECO:0000259" key="3">
    <source>
        <dbReference type="PROSITE" id="PS51186"/>
    </source>
</evidence>
<dbReference type="Pfam" id="PF00583">
    <property type="entry name" value="Acetyltransf_1"/>
    <property type="match status" value="1"/>
</dbReference>
<dbReference type="EMBL" id="FORO01000014">
    <property type="protein sequence ID" value="SFJ11241.1"/>
    <property type="molecule type" value="Genomic_DNA"/>
</dbReference>
<sequence>MTDSKPYDEERIILVAVEDGEFAGFVYAKREQTVPTFQRSYDLHVIEVYVREASRQQGVASELLAAVESREKARECEWASVVVHVDNHTAQSLYEDHGFDVKRKFFAKRLE</sequence>
<keyword evidence="1 4" id="KW-0808">Transferase</keyword>
<evidence type="ECO:0000313" key="5">
    <source>
        <dbReference type="Proteomes" id="UP000182829"/>
    </source>
</evidence>
<dbReference type="OMA" id="LWLPYHR"/>
<gene>
    <name evidence="4" type="ORF">SAMN05443661_11467</name>
</gene>
<evidence type="ECO:0000256" key="1">
    <source>
        <dbReference type="ARBA" id="ARBA00022679"/>
    </source>
</evidence>